<reference evidence="7 8" key="1">
    <citation type="journal article" date="2022" name="G3 (Bethesda)">
        <title>Whole-genome sequence and methylome profiling of the almond [Prunus dulcis (Mill.) D.A. Webb] cultivar 'Nonpareil'.</title>
        <authorList>
            <person name="D'Amico-Willman K.M."/>
            <person name="Ouma W.Z."/>
            <person name="Meulia T."/>
            <person name="Sideli G.M."/>
            <person name="Gradziel T.M."/>
            <person name="Fresnedo-Ramirez J."/>
        </authorList>
    </citation>
    <scope>NUCLEOTIDE SEQUENCE [LARGE SCALE GENOMIC DNA]</scope>
    <source>
        <strain evidence="7">Clone GOH B32 T37-40</strain>
    </source>
</reference>
<dbReference type="SUPFAM" id="SSF140996">
    <property type="entry name" value="Hermes dimerisation domain"/>
    <property type="match status" value="1"/>
</dbReference>
<dbReference type="GO" id="GO:0008270">
    <property type="term" value="F:zinc ion binding"/>
    <property type="evidence" value="ECO:0007669"/>
    <property type="project" value="UniProtKB-KW"/>
</dbReference>
<evidence type="ECO:0000313" key="7">
    <source>
        <dbReference type="EMBL" id="KAI5311828.1"/>
    </source>
</evidence>
<organism evidence="7 8">
    <name type="scientific">Prunus dulcis</name>
    <name type="common">Almond</name>
    <name type="synonym">Amygdalus dulcis</name>
    <dbReference type="NCBI Taxonomy" id="3755"/>
    <lineage>
        <taxon>Eukaryota</taxon>
        <taxon>Viridiplantae</taxon>
        <taxon>Streptophyta</taxon>
        <taxon>Embryophyta</taxon>
        <taxon>Tracheophyta</taxon>
        <taxon>Spermatophyta</taxon>
        <taxon>Magnoliopsida</taxon>
        <taxon>eudicotyledons</taxon>
        <taxon>Gunneridae</taxon>
        <taxon>Pentapetalae</taxon>
        <taxon>rosids</taxon>
        <taxon>fabids</taxon>
        <taxon>Rosales</taxon>
        <taxon>Rosaceae</taxon>
        <taxon>Amygdaloideae</taxon>
        <taxon>Amygdaleae</taxon>
        <taxon>Prunus</taxon>
    </lineage>
</organism>
<dbReference type="PANTHER" id="PTHR46481">
    <property type="entry name" value="ZINC FINGER BED DOMAIN-CONTAINING PROTEIN 4"/>
    <property type="match status" value="1"/>
</dbReference>
<accession>A0AAD4YKI1</accession>
<sequence>MEGAMCSALVPHAFNQARSEMKCVNYIVKDEILFREVEGTGFRDFIHDLQPRFMIPNRKKVVKGVWDLYLAEKTKIMSVLSDQRVSITTDTWTSIQNINYIVVTAHFMDHEWKLHKRIINSVKITSYKDDDIERCLDVCLNSWGIKKVFSITVDNARANNGAVKYMAKKLKSLNTLMLDGKYLRMSSSGISIGVALRVSTKLVFIGNVLGPRWKLAFLKISLCNLRAEASKVEAIGDEVKSALLTLYNEYRGVGNLGPLQILDEGDDDGLEDEFDGDDAHSQMLGKMLLKRKEEQQMGISNEVDKYFDPFENPRNKNFNLLDWWKGNQSIYPILSKVAKDIFAIPSSTVASENAFSLGKKIVDPFRSSQTPKMIEALVCTHDWLRADKFNLYKEPTDEKIAFYKELEEIQAMAAKAQGGNAQLSNSTSILLPSTP</sequence>
<keyword evidence="8" id="KW-1185">Reference proteome</keyword>
<keyword evidence="3" id="KW-0863">Zinc-finger</keyword>
<evidence type="ECO:0000256" key="4">
    <source>
        <dbReference type="ARBA" id="ARBA00022833"/>
    </source>
</evidence>
<evidence type="ECO:0000256" key="3">
    <source>
        <dbReference type="ARBA" id="ARBA00022771"/>
    </source>
</evidence>
<dbReference type="GO" id="GO:0005634">
    <property type="term" value="C:nucleus"/>
    <property type="evidence" value="ECO:0007669"/>
    <property type="project" value="UniProtKB-SubCell"/>
</dbReference>
<keyword evidence="2" id="KW-0479">Metal-binding</keyword>
<keyword evidence="4" id="KW-0862">Zinc</keyword>
<dbReference type="Pfam" id="PF05699">
    <property type="entry name" value="Dimer_Tnp_hAT"/>
    <property type="match status" value="1"/>
</dbReference>
<feature type="domain" description="HAT C-terminal dimerisation" evidence="6">
    <location>
        <begin position="302"/>
        <end position="384"/>
    </location>
</feature>
<evidence type="ECO:0000259" key="6">
    <source>
        <dbReference type="Pfam" id="PF05699"/>
    </source>
</evidence>
<comment type="subcellular location">
    <subcellularLocation>
        <location evidence="1">Nucleus</location>
    </subcellularLocation>
</comment>
<keyword evidence="5" id="KW-0539">Nucleus</keyword>
<dbReference type="PANTHER" id="PTHR46481:SF10">
    <property type="entry name" value="ZINC FINGER BED DOMAIN-CONTAINING PROTEIN 39"/>
    <property type="match status" value="1"/>
</dbReference>
<evidence type="ECO:0000256" key="5">
    <source>
        <dbReference type="ARBA" id="ARBA00023242"/>
    </source>
</evidence>
<name>A0AAD4YKI1_PRUDU</name>
<dbReference type="EMBL" id="JAJFAZ020000008">
    <property type="protein sequence ID" value="KAI5311828.1"/>
    <property type="molecule type" value="Genomic_DNA"/>
</dbReference>
<evidence type="ECO:0000313" key="8">
    <source>
        <dbReference type="Proteomes" id="UP001054821"/>
    </source>
</evidence>
<dbReference type="GO" id="GO:0046983">
    <property type="term" value="F:protein dimerization activity"/>
    <property type="evidence" value="ECO:0007669"/>
    <property type="project" value="InterPro"/>
</dbReference>
<gene>
    <name evidence="7" type="ORF">L3X38_041001</name>
</gene>
<dbReference type="InterPro" id="IPR012337">
    <property type="entry name" value="RNaseH-like_sf"/>
</dbReference>
<dbReference type="AlphaFoldDB" id="A0AAD4YKI1"/>
<evidence type="ECO:0000256" key="1">
    <source>
        <dbReference type="ARBA" id="ARBA00004123"/>
    </source>
</evidence>
<dbReference type="Proteomes" id="UP001054821">
    <property type="component" value="Chromosome 8"/>
</dbReference>
<proteinExistence type="predicted"/>
<dbReference type="InterPro" id="IPR008906">
    <property type="entry name" value="HATC_C_dom"/>
</dbReference>
<dbReference type="SUPFAM" id="SSF53098">
    <property type="entry name" value="Ribonuclease H-like"/>
    <property type="match status" value="1"/>
</dbReference>
<comment type="caution">
    <text evidence="7">The sequence shown here is derived from an EMBL/GenBank/DDBJ whole genome shotgun (WGS) entry which is preliminary data.</text>
</comment>
<dbReference type="InterPro" id="IPR052035">
    <property type="entry name" value="ZnF_BED_domain_contain"/>
</dbReference>
<protein>
    <recommendedName>
        <fullName evidence="6">HAT C-terminal dimerisation domain-containing protein</fullName>
    </recommendedName>
</protein>
<evidence type="ECO:0000256" key="2">
    <source>
        <dbReference type="ARBA" id="ARBA00022723"/>
    </source>
</evidence>